<accession>A0A8C5P7K0</accession>
<dbReference type="OrthoDB" id="9909086at2759"/>
<evidence type="ECO:0000259" key="1">
    <source>
        <dbReference type="PROSITE" id="PS50878"/>
    </source>
</evidence>
<dbReference type="GeneTree" id="ENSGT00940000154669"/>
<reference evidence="2" key="1">
    <citation type="submission" date="2025-08" db="UniProtKB">
        <authorList>
            <consortium name="Ensembl"/>
        </authorList>
    </citation>
    <scope>IDENTIFICATION</scope>
</reference>
<dbReference type="PANTHER" id="PTHR21301:SF13">
    <property type="match status" value="1"/>
</dbReference>
<dbReference type="Proteomes" id="UP000694569">
    <property type="component" value="Unplaced"/>
</dbReference>
<dbReference type="PANTHER" id="PTHR21301">
    <property type="entry name" value="REVERSE TRANSCRIPTASE"/>
    <property type="match status" value="1"/>
</dbReference>
<reference evidence="2" key="2">
    <citation type="submission" date="2025-09" db="UniProtKB">
        <authorList>
            <consortium name="Ensembl"/>
        </authorList>
    </citation>
    <scope>IDENTIFICATION</scope>
</reference>
<dbReference type="Ensembl" id="ENSLLET00000002774.1">
    <property type="protein sequence ID" value="ENSLLEP00000002658.1"/>
    <property type="gene ID" value="ENSLLEG00000001744.1"/>
</dbReference>
<organism evidence="2 3">
    <name type="scientific">Leptobrachium leishanense</name>
    <name type="common">Leishan spiny toad</name>
    <dbReference type="NCBI Taxonomy" id="445787"/>
    <lineage>
        <taxon>Eukaryota</taxon>
        <taxon>Metazoa</taxon>
        <taxon>Chordata</taxon>
        <taxon>Craniata</taxon>
        <taxon>Vertebrata</taxon>
        <taxon>Euteleostomi</taxon>
        <taxon>Amphibia</taxon>
        <taxon>Batrachia</taxon>
        <taxon>Anura</taxon>
        <taxon>Pelobatoidea</taxon>
        <taxon>Megophryidae</taxon>
        <taxon>Leptobrachium</taxon>
    </lineage>
</organism>
<evidence type="ECO:0000313" key="2">
    <source>
        <dbReference type="Ensembl" id="ENSLLEP00000002658.1"/>
    </source>
</evidence>
<dbReference type="InterPro" id="IPR000477">
    <property type="entry name" value="RT_dom"/>
</dbReference>
<sequence>MRDLEKMPSRERHYNLTKEENKALKNLQNDSNIVIKPADKGGGTVILSKEAYDTEVLRILSDTSTYEPLKGDPINGIRSKLNALLLEGKENEILNEKEYDYLKMEYIKTPHIYILPKIHKSLTHPPGRPIVAGINSITSRLSEYVDILLQPIVQEVPSYLKDTISMLNLLQGLQYQTGDIMVTCDVNALYSSIPHLKGLSVVGEVLSQTHKIPVDQISYILKSMEFILNNNYFKFENDFFIQRKGTAMGTKFAPSYANLYMAGWESQFVYGSHSWAQHKILSYRRYIDDVFFVWRGAEEDLISFLNGLDNLEWGIKLDRKWSVDK</sequence>
<name>A0A8C5P7K0_9ANUR</name>
<dbReference type="PROSITE" id="PS50878">
    <property type="entry name" value="RT_POL"/>
    <property type="match status" value="1"/>
</dbReference>
<dbReference type="AlphaFoldDB" id="A0A8C5P7K0"/>
<proteinExistence type="predicted"/>
<feature type="domain" description="Reverse transcriptase" evidence="1">
    <location>
        <begin position="96"/>
        <end position="325"/>
    </location>
</feature>
<keyword evidence="3" id="KW-1185">Reference proteome</keyword>
<evidence type="ECO:0000313" key="3">
    <source>
        <dbReference type="Proteomes" id="UP000694569"/>
    </source>
</evidence>
<protein>
    <recommendedName>
        <fullName evidence="1">Reverse transcriptase domain-containing protein</fullName>
    </recommendedName>
</protein>